<evidence type="ECO:0000256" key="1">
    <source>
        <dbReference type="ARBA" id="ARBA00004496"/>
    </source>
</evidence>
<evidence type="ECO:0000256" key="2">
    <source>
        <dbReference type="ARBA" id="ARBA00022490"/>
    </source>
</evidence>
<evidence type="ECO:0000313" key="4">
    <source>
        <dbReference type="EMBL" id="SDU72405.1"/>
    </source>
</evidence>
<dbReference type="AlphaFoldDB" id="A0A1H2KV34"/>
<comment type="subcellular location">
    <subcellularLocation>
        <location evidence="1">Cytoplasm</location>
    </subcellularLocation>
</comment>
<name>A0A1H2KV34_9ACTN</name>
<keyword evidence="3" id="KW-0677">Repeat</keyword>
<dbReference type="Proteomes" id="UP000182977">
    <property type="component" value="Chromosome I"/>
</dbReference>
<dbReference type="GO" id="GO:0001965">
    <property type="term" value="F:G-protein alpha-subunit binding"/>
    <property type="evidence" value="ECO:0007669"/>
    <property type="project" value="TreeGrafter"/>
</dbReference>
<keyword evidence="2" id="KW-0963">Cytoplasm</keyword>
<gene>
    <name evidence="4" type="ORF">SAMN04488563_4340</name>
</gene>
<dbReference type="InterPro" id="IPR011990">
    <property type="entry name" value="TPR-like_helical_dom_sf"/>
</dbReference>
<dbReference type="GO" id="GO:0005092">
    <property type="term" value="F:GDP-dissociation inhibitor activity"/>
    <property type="evidence" value="ECO:0007669"/>
    <property type="project" value="TreeGrafter"/>
</dbReference>
<evidence type="ECO:0000256" key="3">
    <source>
        <dbReference type="ARBA" id="ARBA00022737"/>
    </source>
</evidence>
<dbReference type="SUPFAM" id="SSF48452">
    <property type="entry name" value="TPR-like"/>
    <property type="match status" value="1"/>
</dbReference>
<dbReference type="Gene3D" id="1.25.40.10">
    <property type="entry name" value="Tetratricopeptide repeat domain"/>
    <property type="match status" value="1"/>
</dbReference>
<dbReference type="STRING" id="419479.SAMN04488563_4340"/>
<dbReference type="RefSeq" id="WP_046772291.1">
    <property type="nucleotide sequence ID" value="NZ_LBMC01000059.1"/>
</dbReference>
<dbReference type="OrthoDB" id="3287605at2"/>
<protein>
    <recommendedName>
        <fullName evidence="6">Tetratricopeptide repeat-containing protein</fullName>
    </recommendedName>
</protein>
<dbReference type="PANTHER" id="PTHR45954:SF1">
    <property type="entry name" value="LD33695P"/>
    <property type="match status" value="1"/>
</dbReference>
<evidence type="ECO:0000313" key="5">
    <source>
        <dbReference type="Proteomes" id="UP000182977"/>
    </source>
</evidence>
<evidence type="ECO:0008006" key="6">
    <source>
        <dbReference type="Google" id="ProtNLM"/>
    </source>
</evidence>
<sequence>MTRAGPALPVGAAPVLDAAFVTGDFDAADAALAADLATARAAGDRAGEAAALHWQAMALHYRAIDGGAAGLAELPPSAIEAEAALFAQALELRRAIGDRAGVAESLFGTGLVHQVLRGDWDAAMPYFREALAEADAHGDLYTRSEAYRHVGFFHLVVTEDAAAAVEHLRRSLDLRAELGDPRLLASASLSLGQALLVAGRREEGLAALRDAVDRAAAAGLRASWADGAADWLRRAEAGETPSFTRR</sequence>
<keyword evidence="5" id="KW-1185">Reference proteome</keyword>
<dbReference type="PANTHER" id="PTHR45954">
    <property type="entry name" value="LD33695P"/>
    <property type="match status" value="1"/>
</dbReference>
<accession>A0A1H2KV34</accession>
<dbReference type="InterPro" id="IPR052386">
    <property type="entry name" value="GPSM"/>
</dbReference>
<dbReference type="GO" id="GO:0005938">
    <property type="term" value="C:cell cortex"/>
    <property type="evidence" value="ECO:0007669"/>
    <property type="project" value="TreeGrafter"/>
</dbReference>
<reference evidence="5" key="1">
    <citation type="submission" date="2016-10" db="EMBL/GenBank/DDBJ databases">
        <authorList>
            <person name="Varghese N."/>
            <person name="Submissions S."/>
        </authorList>
    </citation>
    <scope>NUCLEOTIDE SEQUENCE [LARGE SCALE GENOMIC DNA]</scope>
    <source>
        <strain evidence="5">DSM 45079</strain>
    </source>
</reference>
<organism evidence="4 5">
    <name type="scientific">Jiangella alkaliphila</name>
    <dbReference type="NCBI Taxonomy" id="419479"/>
    <lineage>
        <taxon>Bacteria</taxon>
        <taxon>Bacillati</taxon>
        <taxon>Actinomycetota</taxon>
        <taxon>Actinomycetes</taxon>
        <taxon>Jiangellales</taxon>
        <taxon>Jiangellaceae</taxon>
        <taxon>Jiangella</taxon>
    </lineage>
</organism>
<proteinExistence type="predicted"/>
<dbReference type="EMBL" id="LT629791">
    <property type="protein sequence ID" value="SDU72405.1"/>
    <property type="molecule type" value="Genomic_DNA"/>
</dbReference>